<evidence type="ECO:0000313" key="6">
    <source>
        <dbReference type="EMBL" id="KAE9460572.1"/>
    </source>
</evidence>
<dbReference type="GO" id="GO:0010228">
    <property type="term" value="P:vegetative to reproductive phase transition of meristem"/>
    <property type="evidence" value="ECO:0007669"/>
    <property type="project" value="TreeGrafter"/>
</dbReference>
<feature type="domain" description="Homeobox" evidence="5">
    <location>
        <begin position="88"/>
        <end position="148"/>
    </location>
</feature>
<name>A0A6A4LTL0_9ERIC</name>
<dbReference type="OrthoDB" id="1920276at2759"/>
<keyword evidence="2 3" id="KW-0238">DNA-binding</keyword>
<dbReference type="SMART" id="SM00389">
    <property type="entry name" value="HOX"/>
    <property type="match status" value="1"/>
</dbReference>
<feature type="region of interest" description="Disordered" evidence="4">
    <location>
        <begin position="480"/>
        <end position="504"/>
    </location>
</feature>
<dbReference type="SUPFAM" id="SSF47676">
    <property type="entry name" value="Conserved domain common to transcription factors TFIIS, elongin A, CRSP70"/>
    <property type="match status" value="1"/>
</dbReference>
<feature type="region of interest" description="Disordered" evidence="4">
    <location>
        <begin position="899"/>
        <end position="935"/>
    </location>
</feature>
<dbReference type="SUPFAM" id="SSF46689">
    <property type="entry name" value="Homeodomain-like"/>
    <property type="match status" value="1"/>
</dbReference>
<evidence type="ECO:0000256" key="2">
    <source>
        <dbReference type="ARBA" id="ARBA00023125"/>
    </source>
</evidence>
<dbReference type="PANTHER" id="PTHR33400">
    <property type="entry name" value="ZINC FINGER CCCH DOMAIN-CONTAINING PROTEIN 6-RELATED"/>
    <property type="match status" value="1"/>
</dbReference>
<comment type="subcellular location">
    <subcellularLocation>
        <location evidence="1 3">Nucleus</location>
    </subcellularLocation>
</comment>
<evidence type="ECO:0000256" key="1">
    <source>
        <dbReference type="ARBA" id="ARBA00004123"/>
    </source>
</evidence>
<proteinExistence type="predicted"/>
<dbReference type="InterPro" id="IPR009057">
    <property type="entry name" value="Homeodomain-like_sf"/>
</dbReference>
<feature type="DNA-binding region" description="Homeobox" evidence="3">
    <location>
        <begin position="90"/>
        <end position="149"/>
    </location>
</feature>
<feature type="non-terminal residue" evidence="6">
    <location>
        <position position="1"/>
    </location>
</feature>
<dbReference type="AlphaFoldDB" id="A0A6A4LTL0"/>
<dbReference type="PROSITE" id="PS50071">
    <property type="entry name" value="HOMEOBOX_2"/>
    <property type="match status" value="1"/>
</dbReference>
<dbReference type="InterPro" id="IPR035441">
    <property type="entry name" value="TFIIS/LEDGF_dom_sf"/>
</dbReference>
<feature type="region of interest" description="Disordered" evidence="4">
    <location>
        <begin position="539"/>
        <end position="579"/>
    </location>
</feature>
<evidence type="ECO:0000259" key="5">
    <source>
        <dbReference type="PROSITE" id="PS50071"/>
    </source>
</evidence>
<gene>
    <name evidence="6" type="ORF">C3L33_07584</name>
</gene>
<keyword evidence="3" id="KW-0371">Homeobox</keyword>
<evidence type="ECO:0000256" key="4">
    <source>
        <dbReference type="SAM" id="MobiDB-lite"/>
    </source>
</evidence>
<dbReference type="GO" id="GO:0005634">
    <property type="term" value="C:nucleus"/>
    <property type="evidence" value="ECO:0007669"/>
    <property type="project" value="UniProtKB-SubCell"/>
</dbReference>
<keyword evidence="7" id="KW-1185">Reference proteome</keyword>
<dbReference type="PANTHER" id="PTHR33400:SF6">
    <property type="entry name" value="HOMEOBOX PROTEIN LUMINIDEPENDENS"/>
    <property type="match status" value="1"/>
</dbReference>
<dbReference type="Proteomes" id="UP000428333">
    <property type="component" value="Linkage Group LG04"/>
</dbReference>
<keyword evidence="3" id="KW-0539">Nucleus</keyword>
<evidence type="ECO:0000313" key="7">
    <source>
        <dbReference type="Proteomes" id="UP000428333"/>
    </source>
</evidence>
<accession>A0A6A4LTL0</accession>
<feature type="region of interest" description="Disordered" evidence="4">
    <location>
        <begin position="777"/>
        <end position="801"/>
    </location>
</feature>
<sequence>MRELVRSLALGPVVRVDDNGGAEGEEPIATGRSRRLLQAVVVSGPVVVPEGACSQPDRQLQNLVLMQCNLTGVNPLSQEMAAGALSIKIGKRPRDLLNPKAVKYMQSVFSIKDAITKKESREISALFGVTVTQVRDFFTSQRSRVRRLVRLSRDKALRSDTVTEVHDWDPMNTDPSMPIYPVPLMVQDAAPINADPTIPTHPVPLKVQDGVLMNTEPTIPTFVVSSKVQDGVPMNTESTMPTFPVPLKAQDGVPLNTNPSLPIYPVPLSTVGPVSSEEGPSCSTQEETIPGLDDAGRHFVDNIFSLMRKEETFSGQVKLMEWILQIQNSSVLCWFLTKGGVMILATWLSQAASEEQTSVLDVILKVLSHLPLHKALPVHMSAVLQSVNSLRFYRTSDISNRARYLLSRWSKIFARSQAMKKPNAVKSSADAQDEMLLKQSISEIMGAESWESKIDHDFVCRKFESLQQLKLLPAPADDSSKKLIRGVSSSPEKSSSGGTTWPKIGWKKPASCEILTASQGRPLSADDIQKAKMRAQFMQSKYGKSGASSSEGHQVKTESPIKFSSSPARTLPSKAHVRPQVEEHVRPQVEEHKEPVVLPQQGSIQQETPSGNKKNLDLFLLCSNGDSADISSLPIFSLYYADVRIHDAWSVGTGENSKDVEVQRNRIRREKEIIYRTSQEIPSDPKEPWDREMEYDDSLTPEIPTEQLPDSDGVETVVSPREQEISNNGVSAAPDSTQNGTRNMAEPDLELLAVLLKNPELVFALTSGQDVGACQSGWRPTDVSRNPFSRQSATANRETTAVSIPSQENLPINNMMAQQPVMPQFSMPQTAAFLPENRLQPPDFSRLHQSAATSSPLNINMENIIPHRSSPLPPNLAAAMWADTNSVYVKPAPISITINGPGREHPSVAFSSGPLPPPQRTAAAPESLPPPPTNSWRVNQDNYYNPYIGDPHPRNQFVGGGSEFEWDSPTRSSTEYVMPGRNYPEPRTNRVRVVTIIGMSLTTTTTGQDHHRVIIRLGTGIITIGMEIEGGVMTGGDREKKKVRYTPACWIIFHTTIEGYPHCVVLRGGHFRQGPGGLLILRIAYVGDDDRTGWSEISFAGETVQYLDLFNGFLIRGQHVYCFDPWGTTIIYNMETDHEWKEIIENGEVGLCHMMEYEGEIIRVCKNQTMFRCNAIAGSWETLNENDEDVKLNDTSFLFLQPLGYHCFCAKATKEEGPSKKKAHVLQSYNFSVHDFVDIGSHEFLSPLNRYSLATWVDIG</sequence>
<dbReference type="InterPro" id="IPR001356">
    <property type="entry name" value="HD"/>
</dbReference>
<protein>
    <recommendedName>
        <fullName evidence="5">Homeobox domain-containing protein</fullName>
    </recommendedName>
</protein>
<dbReference type="EMBL" id="QEFC01001003">
    <property type="protein sequence ID" value="KAE9460572.1"/>
    <property type="molecule type" value="Genomic_DNA"/>
</dbReference>
<dbReference type="Gene3D" id="1.10.10.60">
    <property type="entry name" value="Homeodomain-like"/>
    <property type="match status" value="1"/>
</dbReference>
<feature type="compositionally biased region" description="Polar residues" evidence="4">
    <location>
        <begin position="783"/>
        <end position="801"/>
    </location>
</feature>
<reference evidence="6 7" key="1">
    <citation type="journal article" date="2019" name="Genome Biol. Evol.">
        <title>The Rhododendron genome and chromosomal organization provide insight into shared whole-genome duplications across the heath family (Ericaceae).</title>
        <authorList>
            <person name="Soza V.L."/>
            <person name="Lindsley D."/>
            <person name="Waalkes A."/>
            <person name="Ramage E."/>
            <person name="Patwardhan R.P."/>
            <person name="Burton J.N."/>
            <person name="Adey A."/>
            <person name="Kumar A."/>
            <person name="Qiu R."/>
            <person name="Shendure J."/>
            <person name="Hall B."/>
        </authorList>
    </citation>
    <scope>NUCLEOTIDE SEQUENCE [LARGE SCALE GENOMIC DNA]</scope>
    <source>
        <strain evidence="6">RSF 1966-606</strain>
    </source>
</reference>
<evidence type="ECO:0000256" key="3">
    <source>
        <dbReference type="PROSITE-ProRule" id="PRU00108"/>
    </source>
</evidence>
<comment type="caution">
    <text evidence="6">The sequence shown here is derived from an EMBL/GenBank/DDBJ whole genome shotgun (WGS) entry which is preliminary data.</text>
</comment>
<organism evidence="6 7">
    <name type="scientific">Rhododendron williamsianum</name>
    <dbReference type="NCBI Taxonomy" id="262921"/>
    <lineage>
        <taxon>Eukaryota</taxon>
        <taxon>Viridiplantae</taxon>
        <taxon>Streptophyta</taxon>
        <taxon>Embryophyta</taxon>
        <taxon>Tracheophyta</taxon>
        <taxon>Spermatophyta</taxon>
        <taxon>Magnoliopsida</taxon>
        <taxon>eudicotyledons</taxon>
        <taxon>Gunneridae</taxon>
        <taxon>Pentapetalae</taxon>
        <taxon>asterids</taxon>
        <taxon>Ericales</taxon>
        <taxon>Ericaceae</taxon>
        <taxon>Ericoideae</taxon>
        <taxon>Rhodoreae</taxon>
        <taxon>Rhododendron</taxon>
    </lineage>
</organism>
<dbReference type="GO" id="GO:0003677">
    <property type="term" value="F:DNA binding"/>
    <property type="evidence" value="ECO:0007669"/>
    <property type="project" value="UniProtKB-UniRule"/>
</dbReference>